<evidence type="ECO:0000256" key="4">
    <source>
        <dbReference type="SAM" id="MobiDB-lite"/>
    </source>
</evidence>
<dbReference type="PROSITE" id="PS51257">
    <property type="entry name" value="PROKAR_LIPOPROTEIN"/>
    <property type="match status" value="1"/>
</dbReference>
<dbReference type="Pfam" id="PF13416">
    <property type="entry name" value="SBP_bac_8"/>
    <property type="match status" value="1"/>
</dbReference>
<comment type="caution">
    <text evidence="5">The sequence shown here is derived from an EMBL/GenBank/DDBJ whole genome shotgun (WGS) entry which is preliminary data.</text>
</comment>
<organism evidence="5 6">
    <name type="scientific">Halorubrum tibetense</name>
    <dbReference type="NCBI Taxonomy" id="175631"/>
    <lineage>
        <taxon>Archaea</taxon>
        <taxon>Methanobacteriati</taxon>
        <taxon>Methanobacteriota</taxon>
        <taxon>Stenosarchaea group</taxon>
        <taxon>Halobacteria</taxon>
        <taxon>Halobacteriales</taxon>
        <taxon>Haloferacaceae</taxon>
        <taxon>Halorubrum</taxon>
    </lineage>
</organism>
<reference evidence="5 6" key="1">
    <citation type="journal article" date="2019" name="Int. J. Syst. Evol. Microbiol.">
        <title>The Global Catalogue of Microorganisms (GCM) 10K type strain sequencing project: providing services to taxonomists for standard genome sequencing and annotation.</title>
        <authorList>
            <consortium name="The Broad Institute Genomics Platform"/>
            <consortium name="The Broad Institute Genome Sequencing Center for Infectious Disease"/>
            <person name="Wu L."/>
            <person name="Ma J."/>
        </authorList>
    </citation>
    <scope>NUCLEOTIDE SEQUENCE [LARGE SCALE GENOMIC DNA]</scope>
    <source>
        <strain evidence="5 6">CGMCC 1.3239</strain>
    </source>
</reference>
<evidence type="ECO:0000313" key="6">
    <source>
        <dbReference type="Proteomes" id="UP001596442"/>
    </source>
</evidence>
<dbReference type="RefSeq" id="WP_379780660.1">
    <property type="nucleotide sequence ID" value="NZ_JBHSWW010000074.1"/>
</dbReference>
<evidence type="ECO:0000313" key="5">
    <source>
        <dbReference type="EMBL" id="MFC6753225.1"/>
    </source>
</evidence>
<evidence type="ECO:0000256" key="2">
    <source>
        <dbReference type="ARBA" id="ARBA00022448"/>
    </source>
</evidence>
<dbReference type="AlphaFoldDB" id="A0ABD5S9V6"/>
<dbReference type="Gene3D" id="3.40.190.10">
    <property type="entry name" value="Periplasmic binding protein-like II"/>
    <property type="match status" value="2"/>
</dbReference>
<feature type="region of interest" description="Disordered" evidence="4">
    <location>
        <begin position="384"/>
        <end position="403"/>
    </location>
</feature>
<keyword evidence="3" id="KW-0732">Signal</keyword>
<accession>A0ABD5S9V6</accession>
<keyword evidence="2" id="KW-0813">Transport</keyword>
<comment type="similarity">
    <text evidence="1">Belongs to the bacterial solute-binding protein 1 family.</text>
</comment>
<keyword evidence="6" id="KW-1185">Reference proteome</keyword>
<proteinExistence type="inferred from homology"/>
<dbReference type="InterPro" id="IPR006059">
    <property type="entry name" value="SBP"/>
</dbReference>
<dbReference type="EMBL" id="JBHSWW010000074">
    <property type="protein sequence ID" value="MFC6753225.1"/>
    <property type="molecule type" value="Genomic_DNA"/>
</dbReference>
<dbReference type="InterPro" id="IPR006311">
    <property type="entry name" value="TAT_signal"/>
</dbReference>
<evidence type="ECO:0000256" key="3">
    <source>
        <dbReference type="ARBA" id="ARBA00022729"/>
    </source>
</evidence>
<dbReference type="PROSITE" id="PS51318">
    <property type="entry name" value="TAT"/>
    <property type="match status" value="1"/>
</dbReference>
<evidence type="ECO:0000256" key="1">
    <source>
        <dbReference type="ARBA" id="ARBA00008520"/>
    </source>
</evidence>
<dbReference type="PANTHER" id="PTHR30061:SF50">
    <property type="entry name" value="MALTOSE_MALTODEXTRIN-BINDING PERIPLASMIC PROTEIN"/>
    <property type="match status" value="1"/>
</dbReference>
<protein>
    <submittedName>
        <fullName evidence="5">Substrate-binding domain-containing protein</fullName>
    </submittedName>
</protein>
<dbReference type="PANTHER" id="PTHR30061">
    <property type="entry name" value="MALTOSE-BINDING PERIPLASMIC PROTEIN"/>
    <property type="match status" value="1"/>
</dbReference>
<gene>
    <name evidence="5" type="ORF">ACFQEU_07050</name>
</gene>
<dbReference type="Proteomes" id="UP001596442">
    <property type="component" value="Unassembled WGS sequence"/>
</dbReference>
<name>A0ABD5S9V6_9EURY</name>
<dbReference type="SUPFAM" id="SSF53850">
    <property type="entry name" value="Periplasmic binding protein-like II"/>
    <property type="match status" value="1"/>
</dbReference>
<sequence length="403" mass="44109">MNANRRTLLKAMGGSAAIAALAGCSDDDGVSGPTMWTDLADAEDEDMQAAIAAYEEETGLELTQEEPGGDLDQQIETAIPAGDGPHSWIWAHDWVGRFAVREEPEFLYDASDDIDVDLDAYTGAARDAVQFDGAVHGLPFASETVTLYYNEDMVDEPPETLDEMVDIMEDFHDPANGEYGLSYPATDPYFASGFLQAYGGDLYDEDALEVTVDSDECKQGLEALETLFDYIPEDPGYESQIIVFADELAPFAINGPWELGNLNEEVENVGVAELPTVDGNHPRTYSGIQMFYFSSMLADAEDDTLDAITGFAEWYTTNEETVLDNADNHGFIPVLEAAVTDADLSDEVEAFAQQVDHGVPMPTHPDMDSVWEPVEEALTRVFNEDQAGDEALDQAASEIRERL</sequence>